<keyword evidence="2" id="KW-1185">Reference proteome</keyword>
<protein>
    <submittedName>
        <fullName evidence="1">ABC transporter substrate binding protein</fullName>
    </submittedName>
</protein>
<dbReference type="PANTHER" id="PTHR35271:SF1">
    <property type="entry name" value="ABC TRANSPORTER, SUBSTRATE-BINDING LIPOPROTEIN"/>
    <property type="match status" value="1"/>
</dbReference>
<name>A0A2S5RDI8_9PROT</name>
<dbReference type="PANTHER" id="PTHR35271">
    <property type="entry name" value="ABC TRANSPORTER, SUBSTRATE-BINDING LIPOPROTEIN-RELATED"/>
    <property type="match status" value="1"/>
</dbReference>
<dbReference type="EMBL" id="PHHC01000065">
    <property type="protein sequence ID" value="PPE05367.1"/>
    <property type="molecule type" value="Genomic_DNA"/>
</dbReference>
<dbReference type="Pfam" id="PF04392">
    <property type="entry name" value="ABC_sub_bind"/>
    <property type="match status" value="1"/>
</dbReference>
<proteinExistence type="predicted"/>
<dbReference type="Gene3D" id="3.40.50.2300">
    <property type="match status" value="2"/>
</dbReference>
<sequence length="324" mass="34799">MNIILASALLELSTLSMQTAQSIKKVFIQKIIEHPALDQTTRGIIDGLEKNGYRQGINIEVCVESAQGNPSLALQIAAKFIGKEPDVVVGVATLAAQSFLKYVKEKKVNLVFSSITDPIEAKLVQKIDAPGNHTSGVSNFVSLTPQIQVFKKIYPGLKRLGFLYNPGEMNSLSLIKQLEALCPKLGIRLVLQTANKTSEVSQAATKLASQVDAIFISNDSTALSALKTIINVATKVKIPVYVSDTDAVHLGALAALGPNQYKIGLQTAQIIVRCLKGEDLSTIPVEFPKNTELYLNEAAAERIGIILPESLKAQAAKIIPRGGS</sequence>
<organism evidence="1 2">
    <name type="scientific">Holospora curviuscula</name>
    <dbReference type="NCBI Taxonomy" id="1082868"/>
    <lineage>
        <taxon>Bacteria</taxon>
        <taxon>Pseudomonadati</taxon>
        <taxon>Pseudomonadota</taxon>
        <taxon>Alphaproteobacteria</taxon>
        <taxon>Holosporales</taxon>
        <taxon>Holosporaceae</taxon>
        <taxon>Holospora</taxon>
    </lineage>
</organism>
<dbReference type="Proteomes" id="UP000239425">
    <property type="component" value="Unassembled WGS sequence"/>
</dbReference>
<accession>A0A2S5RDI8</accession>
<dbReference type="InterPro" id="IPR007487">
    <property type="entry name" value="ABC_transpt-TYRBP-like"/>
</dbReference>
<dbReference type="CDD" id="cd06325">
    <property type="entry name" value="PBP1_ABC_unchar_transporter"/>
    <property type="match status" value="1"/>
</dbReference>
<evidence type="ECO:0000313" key="1">
    <source>
        <dbReference type="EMBL" id="PPE05367.1"/>
    </source>
</evidence>
<evidence type="ECO:0000313" key="2">
    <source>
        <dbReference type="Proteomes" id="UP000239425"/>
    </source>
</evidence>
<dbReference type="RefSeq" id="WP_243397243.1">
    <property type="nucleotide sequence ID" value="NZ_PHHC01000065.1"/>
</dbReference>
<gene>
    <name evidence="1" type="ORF">HCUR_00326</name>
</gene>
<dbReference type="AlphaFoldDB" id="A0A2S5RDI8"/>
<reference evidence="1 2" key="1">
    <citation type="submission" date="2017-11" db="EMBL/GenBank/DDBJ databases">
        <title>Comparative genomic analysis of Holospora spp., intranuclear symbionts of paramecia.</title>
        <authorList>
            <person name="Garushyants S.K."/>
            <person name="Beliavskaya A."/>
            <person name="Malko D.B."/>
            <person name="Logacheva M.D."/>
            <person name="Rautian M.S."/>
            <person name="Gelfand M.S."/>
        </authorList>
    </citation>
    <scope>NUCLEOTIDE SEQUENCE [LARGE SCALE GENOMIC DNA]</scope>
    <source>
        <strain evidence="2">02AZ16</strain>
    </source>
</reference>
<dbReference type="InterPro" id="IPR028082">
    <property type="entry name" value="Peripla_BP_I"/>
</dbReference>
<dbReference type="SUPFAM" id="SSF53822">
    <property type="entry name" value="Periplasmic binding protein-like I"/>
    <property type="match status" value="1"/>
</dbReference>
<comment type="caution">
    <text evidence="1">The sequence shown here is derived from an EMBL/GenBank/DDBJ whole genome shotgun (WGS) entry which is preliminary data.</text>
</comment>